<evidence type="ECO:0000313" key="3">
    <source>
        <dbReference type="EMBL" id="PNY25010.1"/>
    </source>
</evidence>
<gene>
    <name evidence="3" type="ORF">TCAP_05053</name>
</gene>
<sequence>MSTPAQKANLARIRDNQRRSRARRREYLQELEQRLRACELQGIEASAEVQAAARSVAQENKQLRELLNRHGIGDDYIAHYLQSGTVRPLESGRGQPFRTADPGTSAQSLQQLLLPRRPSGLDQTFSFPLPGQSIREDSIASAPTASSSVWESAQGTMTPYGHHRQIGVAPAVVAASAHPQYSSPALSGDAAGTTARQNSFSGPPPASMLNDPRQAIVTTPSMSVDGPPAMDYHFSMSPYDDAAARGCGPPGGGC</sequence>
<dbReference type="EMBL" id="NRSZ01000819">
    <property type="protein sequence ID" value="PNY25010.1"/>
    <property type="molecule type" value="Genomic_DNA"/>
</dbReference>
<comment type="caution">
    <text evidence="3">The sequence shown here is derived from an EMBL/GenBank/DDBJ whole genome shotgun (WGS) entry which is preliminary data.</text>
</comment>
<feature type="region of interest" description="Disordered" evidence="2">
    <location>
        <begin position="184"/>
        <end position="210"/>
    </location>
</feature>
<dbReference type="Proteomes" id="UP000236621">
    <property type="component" value="Unassembled WGS sequence"/>
</dbReference>
<feature type="region of interest" description="Disordered" evidence="2">
    <location>
        <begin position="87"/>
        <end position="107"/>
    </location>
</feature>
<dbReference type="PANTHER" id="PTHR42070">
    <property type="entry name" value="FILAMENT ASSOCIATED PROTEIN, PUTATIVE (AFU_ORTHOLOGUE AFUA_8G06630)-RELATED"/>
    <property type="match status" value="1"/>
</dbReference>
<dbReference type="AlphaFoldDB" id="A0A2K3QBT1"/>
<accession>A0A2K3QBT1</accession>
<evidence type="ECO:0000256" key="2">
    <source>
        <dbReference type="SAM" id="MobiDB-lite"/>
    </source>
</evidence>
<evidence type="ECO:0008006" key="5">
    <source>
        <dbReference type="Google" id="ProtNLM"/>
    </source>
</evidence>
<dbReference type="OrthoDB" id="4505928at2759"/>
<name>A0A2K3QBT1_9HYPO</name>
<protein>
    <recommendedName>
        <fullName evidence="5">BZIP domain-containing protein</fullName>
    </recommendedName>
</protein>
<keyword evidence="4" id="KW-1185">Reference proteome</keyword>
<dbReference type="STRING" id="45235.A0A2K3QBT1"/>
<keyword evidence="1" id="KW-0175">Coiled coil</keyword>
<evidence type="ECO:0000256" key="1">
    <source>
        <dbReference type="SAM" id="Coils"/>
    </source>
</evidence>
<proteinExistence type="predicted"/>
<organism evidence="3 4">
    <name type="scientific">Tolypocladium capitatum</name>
    <dbReference type="NCBI Taxonomy" id="45235"/>
    <lineage>
        <taxon>Eukaryota</taxon>
        <taxon>Fungi</taxon>
        <taxon>Dikarya</taxon>
        <taxon>Ascomycota</taxon>
        <taxon>Pezizomycotina</taxon>
        <taxon>Sordariomycetes</taxon>
        <taxon>Hypocreomycetidae</taxon>
        <taxon>Hypocreales</taxon>
        <taxon>Ophiocordycipitaceae</taxon>
        <taxon>Tolypocladium</taxon>
    </lineage>
</organism>
<reference evidence="3 4" key="1">
    <citation type="submission" date="2017-08" db="EMBL/GenBank/DDBJ databases">
        <title>Harnessing the power of phylogenomics to disentangle the directionality and signatures of interkingdom host jumping in the parasitic fungal genus Tolypocladium.</title>
        <authorList>
            <person name="Quandt C.A."/>
            <person name="Patterson W."/>
            <person name="Spatafora J.W."/>
        </authorList>
    </citation>
    <scope>NUCLEOTIDE SEQUENCE [LARGE SCALE GENOMIC DNA]</scope>
    <source>
        <strain evidence="3 4">CBS 113982</strain>
    </source>
</reference>
<dbReference type="PANTHER" id="PTHR42070:SF1">
    <property type="entry name" value="FILAMENT ASSOCIATED PROTEIN, PUTATIVE (AFU_ORTHOLOGUE AFUA_8G06630)-RELATED"/>
    <property type="match status" value="1"/>
</dbReference>
<feature type="region of interest" description="Disordered" evidence="2">
    <location>
        <begin position="1"/>
        <end position="21"/>
    </location>
</feature>
<feature type="coiled-coil region" evidence="1">
    <location>
        <begin position="28"/>
        <end position="69"/>
    </location>
</feature>
<evidence type="ECO:0000313" key="4">
    <source>
        <dbReference type="Proteomes" id="UP000236621"/>
    </source>
</evidence>